<dbReference type="Gene3D" id="2.30.30.90">
    <property type="match status" value="1"/>
</dbReference>
<dbReference type="GO" id="GO:0046914">
    <property type="term" value="F:transition metal ion binding"/>
    <property type="evidence" value="ECO:0007669"/>
    <property type="project" value="InterPro"/>
</dbReference>
<evidence type="ECO:0000256" key="1">
    <source>
        <dbReference type="ARBA" id="ARBA00023004"/>
    </source>
</evidence>
<dbReference type="KEGG" id="acae:HYG86_13160"/>
<evidence type="ECO:0000313" key="3">
    <source>
        <dbReference type="EMBL" id="QNO15656.1"/>
    </source>
</evidence>
<keyword evidence="4" id="KW-1185">Reference proteome</keyword>
<dbReference type="SUPFAM" id="SSF50037">
    <property type="entry name" value="C-terminal domain of transcriptional repressors"/>
    <property type="match status" value="1"/>
</dbReference>
<dbReference type="RefSeq" id="WP_213166064.1">
    <property type="nucleotide sequence ID" value="NZ_CP058559.1"/>
</dbReference>
<dbReference type="InterPro" id="IPR007167">
    <property type="entry name" value="Fe-transptr_FeoA-like"/>
</dbReference>
<dbReference type="AlphaFoldDB" id="A0A7G9WAE4"/>
<dbReference type="EMBL" id="CP058559">
    <property type="protein sequence ID" value="QNO15656.1"/>
    <property type="molecule type" value="Genomic_DNA"/>
</dbReference>
<organism evidence="3 4">
    <name type="scientific">Alkalicella caledoniensis</name>
    <dbReference type="NCBI Taxonomy" id="2731377"/>
    <lineage>
        <taxon>Bacteria</taxon>
        <taxon>Bacillati</taxon>
        <taxon>Bacillota</taxon>
        <taxon>Clostridia</taxon>
        <taxon>Eubacteriales</taxon>
        <taxon>Proteinivoracaceae</taxon>
        <taxon>Alkalicella</taxon>
    </lineage>
</organism>
<proteinExistence type="predicted"/>
<feature type="domain" description="Ferrous iron transporter FeoA-like" evidence="2">
    <location>
        <begin position="1"/>
        <end position="71"/>
    </location>
</feature>
<dbReference type="Pfam" id="PF04023">
    <property type="entry name" value="FeoA"/>
    <property type="match status" value="1"/>
</dbReference>
<dbReference type="SMART" id="SM00899">
    <property type="entry name" value="FeoA"/>
    <property type="match status" value="1"/>
</dbReference>
<dbReference type="InterPro" id="IPR008988">
    <property type="entry name" value="Transcriptional_repressor_C"/>
</dbReference>
<name>A0A7G9WAE4_ALKCA</name>
<accession>A0A7G9WAE4</accession>
<protein>
    <submittedName>
        <fullName evidence="3">Ferrous iron transport protein A</fullName>
    </submittedName>
</protein>
<gene>
    <name evidence="3" type="ORF">HYG86_13160</name>
</gene>
<reference evidence="3 4" key="1">
    <citation type="submission" date="2020-07" db="EMBL/GenBank/DDBJ databases">
        <title>Alkalicella. sp. LB2 genome.</title>
        <authorList>
            <person name="Postec A."/>
            <person name="Quemeneur M."/>
        </authorList>
    </citation>
    <scope>NUCLEOTIDE SEQUENCE [LARGE SCALE GENOMIC DNA]</scope>
    <source>
        <strain evidence="3 4">LB2</strain>
    </source>
</reference>
<sequence>MLLTDCRKGDVVEIMDIHDNWAKEQVIRFGIVQGVKVTCVSISTHGPVVIKKNNQQIALGYQIAKEVKVKRGVGAWGRK</sequence>
<dbReference type="InterPro" id="IPR038157">
    <property type="entry name" value="FeoA_core_dom"/>
</dbReference>
<evidence type="ECO:0000313" key="4">
    <source>
        <dbReference type="Proteomes" id="UP000516160"/>
    </source>
</evidence>
<evidence type="ECO:0000259" key="2">
    <source>
        <dbReference type="SMART" id="SM00899"/>
    </source>
</evidence>
<keyword evidence="1" id="KW-0408">Iron</keyword>
<dbReference type="Proteomes" id="UP000516160">
    <property type="component" value="Chromosome"/>
</dbReference>